<gene>
    <name evidence="8" type="ORF">GCM10025751_54060</name>
</gene>
<dbReference type="AlphaFoldDB" id="A0AAV3UR55"/>
<comment type="caution">
    <text evidence="8">The sequence shown here is derived from an EMBL/GenBank/DDBJ whole genome shotgun (WGS) entry which is preliminary data.</text>
</comment>
<feature type="transmembrane region" description="Helical" evidence="7">
    <location>
        <begin position="65"/>
        <end position="87"/>
    </location>
</feature>
<protein>
    <submittedName>
        <fullName evidence="8">AI-2E family transporter</fullName>
    </submittedName>
</protein>
<evidence type="ECO:0000313" key="9">
    <source>
        <dbReference type="Proteomes" id="UP001501729"/>
    </source>
</evidence>
<evidence type="ECO:0000256" key="2">
    <source>
        <dbReference type="ARBA" id="ARBA00009773"/>
    </source>
</evidence>
<dbReference type="EMBL" id="BAABKX010000030">
    <property type="protein sequence ID" value="GAA5064454.1"/>
    <property type="molecule type" value="Genomic_DNA"/>
</dbReference>
<keyword evidence="9" id="KW-1185">Reference proteome</keyword>
<keyword evidence="3 7" id="KW-0812">Transmembrane</keyword>
<dbReference type="Pfam" id="PF01594">
    <property type="entry name" value="AI-2E_transport"/>
    <property type="match status" value="1"/>
</dbReference>
<dbReference type="Proteomes" id="UP001501729">
    <property type="component" value="Unassembled WGS sequence"/>
</dbReference>
<feature type="compositionally biased region" description="Acidic residues" evidence="6">
    <location>
        <begin position="383"/>
        <end position="399"/>
    </location>
</feature>
<feature type="transmembrane region" description="Helical" evidence="7">
    <location>
        <begin position="207"/>
        <end position="228"/>
    </location>
</feature>
<dbReference type="RefSeq" id="WP_227778878.1">
    <property type="nucleotide sequence ID" value="NZ_BAABKX010000030.1"/>
</dbReference>
<proteinExistence type="inferred from homology"/>
<evidence type="ECO:0000256" key="5">
    <source>
        <dbReference type="ARBA" id="ARBA00023136"/>
    </source>
</evidence>
<reference evidence="8 9" key="1">
    <citation type="journal article" date="2019" name="Int. J. Syst. Evol. Microbiol.">
        <title>The Global Catalogue of Microorganisms (GCM) 10K type strain sequencing project: providing services to taxonomists for standard genome sequencing and annotation.</title>
        <authorList>
            <consortium name="The Broad Institute Genomics Platform"/>
            <consortium name="The Broad Institute Genome Sequencing Center for Infectious Disease"/>
            <person name="Wu L."/>
            <person name="Ma J."/>
        </authorList>
    </citation>
    <scope>NUCLEOTIDE SEQUENCE [LARGE SCALE GENOMIC DNA]</scope>
    <source>
        <strain evidence="8 9">JCM 17504</strain>
    </source>
</reference>
<evidence type="ECO:0000256" key="7">
    <source>
        <dbReference type="SAM" id="Phobius"/>
    </source>
</evidence>
<evidence type="ECO:0000256" key="6">
    <source>
        <dbReference type="SAM" id="MobiDB-lite"/>
    </source>
</evidence>
<feature type="transmembrane region" description="Helical" evidence="7">
    <location>
        <begin position="240"/>
        <end position="262"/>
    </location>
</feature>
<feature type="transmembrane region" description="Helical" evidence="7">
    <location>
        <begin position="282"/>
        <end position="299"/>
    </location>
</feature>
<evidence type="ECO:0000256" key="4">
    <source>
        <dbReference type="ARBA" id="ARBA00022989"/>
    </source>
</evidence>
<evidence type="ECO:0000256" key="1">
    <source>
        <dbReference type="ARBA" id="ARBA00004141"/>
    </source>
</evidence>
<evidence type="ECO:0000313" key="8">
    <source>
        <dbReference type="EMBL" id="GAA5064454.1"/>
    </source>
</evidence>
<keyword evidence="4 7" id="KW-1133">Transmembrane helix</keyword>
<feature type="region of interest" description="Disordered" evidence="6">
    <location>
        <begin position="367"/>
        <end position="399"/>
    </location>
</feature>
<feature type="transmembrane region" description="Helical" evidence="7">
    <location>
        <begin position="320"/>
        <end position="345"/>
    </location>
</feature>
<organism evidence="8 9">
    <name type="scientific">Haladaptatus pallidirubidus</name>
    <dbReference type="NCBI Taxonomy" id="1008152"/>
    <lineage>
        <taxon>Archaea</taxon>
        <taxon>Methanobacteriati</taxon>
        <taxon>Methanobacteriota</taxon>
        <taxon>Stenosarchaea group</taxon>
        <taxon>Halobacteria</taxon>
        <taxon>Halobacteriales</taxon>
        <taxon>Haladaptataceae</taxon>
        <taxon>Haladaptatus</taxon>
    </lineage>
</organism>
<comment type="subcellular location">
    <subcellularLocation>
        <location evidence="1">Membrane</location>
        <topology evidence="1">Multi-pass membrane protein</topology>
    </subcellularLocation>
</comment>
<dbReference type="InterPro" id="IPR002549">
    <property type="entry name" value="AI-2E-like"/>
</dbReference>
<evidence type="ECO:0000256" key="3">
    <source>
        <dbReference type="ARBA" id="ARBA00022692"/>
    </source>
</evidence>
<accession>A0AAV3UR55</accession>
<comment type="similarity">
    <text evidence="2">Belongs to the autoinducer-2 exporter (AI-2E) (TC 2.A.86) family.</text>
</comment>
<keyword evidence="5 7" id="KW-0472">Membrane</keyword>
<sequence length="399" mass="43332">MVDVNLESLPTRARTGWWLFIFLLALVAGFIAYSFVGMLVLGVFGYYATRPIYRKLSVITDSDGVIAGLTLLVVFLPIFTVTLYAGFKIVTWVQQLFGTTSNSTLLVKYLGALSNEQRQAVISAIQNPNQFVTKPQQTLQTVFDAGLMVTSGVIGAIMLIALAVTLSYFLLKNDDQLSAGICQLFGGSETTAYAYAVAVDEDLESVFFGNLLFIVSMSIIASIAYWGTNLIAPGNLQIPMVFVLAFLTGVASLIPIVVGKIVYLPVVGYLGIQAMNSNGDHFAFVGGVLVVYFLLLDTLPQTFLQPYITGRQLDMVMMMFAYLLGPILFGWYGFFLLPIVFILILEAIRIVLPELLHGEALTPTVSMGESVGTNPRSTTEQLPPDDGEATGDSADADIE</sequence>
<name>A0AAV3UR55_9EURY</name>
<feature type="compositionally biased region" description="Polar residues" evidence="6">
    <location>
        <begin position="367"/>
        <end position="381"/>
    </location>
</feature>
<feature type="transmembrane region" description="Helical" evidence="7">
    <location>
        <begin position="17"/>
        <end position="44"/>
    </location>
</feature>
<dbReference type="GO" id="GO:0016020">
    <property type="term" value="C:membrane"/>
    <property type="evidence" value="ECO:0007669"/>
    <property type="project" value="UniProtKB-SubCell"/>
</dbReference>
<feature type="transmembrane region" description="Helical" evidence="7">
    <location>
        <begin position="145"/>
        <end position="170"/>
    </location>
</feature>
<dbReference type="GeneID" id="68617603"/>